<accession>A0A4Z0QXE2</accession>
<dbReference type="Proteomes" id="UP000298460">
    <property type="component" value="Unassembled WGS sequence"/>
</dbReference>
<dbReference type="InterPro" id="IPR038601">
    <property type="entry name" value="MttB-like_sf"/>
</dbReference>
<evidence type="ECO:0000313" key="5">
    <source>
        <dbReference type="Proteomes" id="UP000298460"/>
    </source>
</evidence>
<dbReference type="Gene3D" id="3.20.20.480">
    <property type="entry name" value="Trimethylamine methyltransferase-like"/>
    <property type="match status" value="1"/>
</dbReference>
<evidence type="ECO:0000256" key="1">
    <source>
        <dbReference type="ARBA" id="ARBA00007137"/>
    </source>
</evidence>
<organism evidence="4 5">
    <name type="scientific">Desulfosporosinus fructosivorans</name>
    <dbReference type="NCBI Taxonomy" id="2018669"/>
    <lineage>
        <taxon>Bacteria</taxon>
        <taxon>Bacillati</taxon>
        <taxon>Bacillota</taxon>
        <taxon>Clostridia</taxon>
        <taxon>Eubacteriales</taxon>
        <taxon>Desulfitobacteriaceae</taxon>
        <taxon>Desulfosporosinus</taxon>
    </lineage>
</organism>
<evidence type="ECO:0000256" key="3">
    <source>
        <dbReference type="ARBA" id="ARBA00022679"/>
    </source>
</evidence>
<dbReference type="GO" id="GO:0008168">
    <property type="term" value="F:methyltransferase activity"/>
    <property type="evidence" value="ECO:0007669"/>
    <property type="project" value="UniProtKB-KW"/>
</dbReference>
<keyword evidence="2" id="KW-0489">Methyltransferase</keyword>
<protein>
    <recommendedName>
        <fullName evidence="6">Trimethylamine methyltransferase</fullName>
    </recommendedName>
</protein>
<keyword evidence="5" id="KW-1185">Reference proteome</keyword>
<sequence>MPDGQAAHEFTITALLTALAGSNLIYGAGMLELGITFDYAQMVMDNEMARMIKKAVCGIPVSDETLAIDVIKQVGTAGNFISEEHTFKHMRTQSKTKVIDRRMRDVWLADGGKDFAERAYEVARSILEDYKAVNLPESVQAQLRAIVVETEIEFGVSSK</sequence>
<evidence type="ECO:0000256" key="2">
    <source>
        <dbReference type="ARBA" id="ARBA00022603"/>
    </source>
</evidence>
<dbReference type="AlphaFoldDB" id="A0A4Z0QXE2"/>
<dbReference type="InterPro" id="IPR010426">
    <property type="entry name" value="MTTB_MeTrfase"/>
</dbReference>
<proteinExistence type="inferred from homology"/>
<comment type="similarity">
    <text evidence="1">Belongs to the trimethylamine methyltransferase family.</text>
</comment>
<reference evidence="4 5" key="1">
    <citation type="submission" date="2019-03" db="EMBL/GenBank/DDBJ databases">
        <title>Draft Genome Sequence of Desulfosporosinus fructosivorans Strain 63.6F, Isolated from Marine Sediment in the Baltic Sea.</title>
        <authorList>
            <person name="Hausmann B."/>
            <person name="Vandieken V."/>
            <person name="Pjevac P."/>
            <person name="Schreck K."/>
            <person name="Herbold C.W."/>
            <person name="Loy A."/>
        </authorList>
    </citation>
    <scope>NUCLEOTIDE SEQUENCE [LARGE SCALE GENOMIC DNA]</scope>
    <source>
        <strain evidence="4 5">63.6F</strain>
    </source>
</reference>
<gene>
    <name evidence="4" type="ORF">E4K67_25345</name>
</gene>
<name>A0A4Z0QXE2_9FIRM</name>
<dbReference type="EMBL" id="SPQQ01000014">
    <property type="protein sequence ID" value="TGE35471.1"/>
    <property type="molecule type" value="Genomic_DNA"/>
</dbReference>
<dbReference type="Pfam" id="PF06253">
    <property type="entry name" value="MTTB"/>
    <property type="match status" value="1"/>
</dbReference>
<evidence type="ECO:0008006" key="6">
    <source>
        <dbReference type="Google" id="ProtNLM"/>
    </source>
</evidence>
<dbReference type="GO" id="GO:0015948">
    <property type="term" value="P:methanogenesis"/>
    <property type="evidence" value="ECO:0007669"/>
    <property type="project" value="InterPro"/>
</dbReference>
<comment type="caution">
    <text evidence="4">The sequence shown here is derived from an EMBL/GenBank/DDBJ whole genome shotgun (WGS) entry which is preliminary data.</text>
</comment>
<evidence type="ECO:0000313" key="4">
    <source>
        <dbReference type="EMBL" id="TGE35471.1"/>
    </source>
</evidence>
<dbReference type="GO" id="GO:0032259">
    <property type="term" value="P:methylation"/>
    <property type="evidence" value="ECO:0007669"/>
    <property type="project" value="UniProtKB-KW"/>
</dbReference>
<keyword evidence="3" id="KW-0808">Transferase</keyword>
<dbReference type="OrthoDB" id="5418352at2"/>